<name>A0AC34GPL4_9BILA</name>
<reference evidence="2" key="1">
    <citation type="submission" date="2022-11" db="UniProtKB">
        <authorList>
            <consortium name="WormBaseParasite"/>
        </authorList>
    </citation>
    <scope>IDENTIFICATION</scope>
</reference>
<protein>
    <submittedName>
        <fullName evidence="2">DNA2/NAM7 helicase helicase domain-containing protein</fullName>
    </submittedName>
</protein>
<proteinExistence type="predicted"/>
<evidence type="ECO:0000313" key="1">
    <source>
        <dbReference type="Proteomes" id="UP000887579"/>
    </source>
</evidence>
<dbReference type="WBParaSite" id="ES5_v2.g6179.t1">
    <property type="protein sequence ID" value="ES5_v2.g6179.t1"/>
    <property type="gene ID" value="ES5_v2.g6179"/>
</dbReference>
<accession>A0AC34GPL4</accession>
<organism evidence="1 2">
    <name type="scientific">Panagrolaimus sp. ES5</name>
    <dbReference type="NCBI Taxonomy" id="591445"/>
    <lineage>
        <taxon>Eukaryota</taxon>
        <taxon>Metazoa</taxon>
        <taxon>Ecdysozoa</taxon>
        <taxon>Nematoda</taxon>
        <taxon>Chromadorea</taxon>
        <taxon>Rhabditida</taxon>
        <taxon>Tylenchina</taxon>
        <taxon>Panagrolaimomorpha</taxon>
        <taxon>Panagrolaimoidea</taxon>
        <taxon>Panagrolaimidae</taxon>
        <taxon>Panagrolaimus</taxon>
    </lineage>
</organism>
<sequence length="496" mass="55831">MTSLFFSLFNCFKSSAEKRPTTVSGIPDDPVEIVITTEPRKDEGGSLTTDESYLPNYNNIGFESEDEEEEETDSETEEQDYRQFSSTINVRENDLDTVEEIIPPSTSDSINFKSDYDKLFYSNATAQILMDLESKEQLTVSFLQQKHLKFLEKVSANTVEKLLVHASLIEIIDEIEKQIPLMEHAKFFKSISDFVICSPNGISKPCRIIKKKTKVQIIPYDGSGKRMICTILDYNCNTKSIILKQRDSTLLEKEIQNGDFEVIICPNSQQLEFGVAGIDSICGNETMLRKVGANVNGHQLCDFAFPTLLALGPAENRIQFLVENILEITSHNLKVLICAPTNLSVDNFAVILLKTISKYLLNSIKIPTIRRIIPLIQNTDSRLSEITVQLHTEKDLDSFDIIFCTLGCSPKLSLPKGHFSHVFIDDAQQASELDTWMAIGNLASEETQIILSGDLKNGKGIYTKAEILRDNQIEYCISMLERLHSVFPPNRVTTIS</sequence>
<dbReference type="Proteomes" id="UP000887579">
    <property type="component" value="Unplaced"/>
</dbReference>
<evidence type="ECO:0000313" key="2">
    <source>
        <dbReference type="WBParaSite" id="ES5_v2.g6179.t1"/>
    </source>
</evidence>